<gene>
    <name evidence="1" type="ORF">BN873_160036</name>
</gene>
<dbReference type="SUPFAM" id="SSF109604">
    <property type="entry name" value="HD-domain/PDEase-like"/>
    <property type="match status" value="1"/>
</dbReference>
<sequence length="206" mass="23380">MSVESDLKSHDFLVLNAMRLAEYAHRKQNQYRKAPPGEDRPAYFLHLTEVAWLLAQSAIDDNELIAAAFLHDIIEDCGYDETSLAQAIGNCRVAQRVAAVSELAKGQSWEARQQAYWERLSAINDPAILALSCADKTSNLMDMNRLLVKGYEVSSFTKRGFASQCAKFERLDLLFRGRVPARLYQYFERALTEFRQQDPISAEKAP</sequence>
<evidence type="ECO:0000313" key="1">
    <source>
        <dbReference type="EMBL" id="CDI01573.1"/>
    </source>
</evidence>
<proteinExistence type="predicted"/>
<dbReference type="Proteomes" id="UP000035760">
    <property type="component" value="Unassembled WGS sequence"/>
</dbReference>
<evidence type="ECO:0008006" key="3">
    <source>
        <dbReference type="Google" id="ProtNLM"/>
    </source>
</evidence>
<dbReference type="AlphaFoldDB" id="W6MBZ3"/>
<dbReference type="STRING" id="1400863.BN873_160036"/>
<dbReference type="GO" id="GO:0008893">
    <property type="term" value="F:guanosine-3',5'-bis(diphosphate) 3'-diphosphatase activity"/>
    <property type="evidence" value="ECO:0007669"/>
    <property type="project" value="TreeGrafter"/>
</dbReference>
<reference evidence="1" key="1">
    <citation type="submission" date="2013-07" db="EMBL/GenBank/DDBJ databases">
        <authorList>
            <person name="McIlroy S."/>
        </authorList>
    </citation>
    <scope>NUCLEOTIDE SEQUENCE [LARGE SCALE GENOMIC DNA]</scope>
    <source>
        <strain evidence="1">Run_A_D11</strain>
    </source>
</reference>
<dbReference type="Pfam" id="PF13328">
    <property type="entry name" value="HD_4"/>
    <property type="match status" value="1"/>
</dbReference>
<evidence type="ECO:0000313" key="2">
    <source>
        <dbReference type="Proteomes" id="UP000035760"/>
    </source>
</evidence>
<name>W6MBZ3_9GAMM</name>
<dbReference type="InterPro" id="IPR052194">
    <property type="entry name" value="MESH1"/>
</dbReference>
<dbReference type="EMBL" id="CBTJ020000021">
    <property type="protein sequence ID" value="CDI01573.1"/>
    <property type="molecule type" value="Genomic_DNA"/>
</dbReference>
<comment type="caution">
    <text evidence="1">The sequence shown here is derived from an EMBL/GenBank/DDBJ whole genome shotgun (WGS) entry which is preliminary data.</text>
</comment>
<dbReference type="Gene3D" id="1.10.3210.10">
    <property type="entry name" value="Hypothetical protein af1432"/>
    <property type="match status" value="1"/>
</dbReference>
<accession>W6MBZ3</accession>
<dbReference type="PANTHER" id="PTHR46246:SF1">
    <property type="entry name" value="GUANOSINE-3',5'-BIS(DIPHOSPHATE) 3'-PYROPHOSPHOHYDROLASE MESH1"/>
    <property type="match status" value="1"/>
</dbReference>
<protein>
    <recommendedName>
        <fullName evidence="3">HD/PDEase domain-containing protein</fullName>
    </recommendedName>
</protein>
<keyword evidence="2" id="KW-1185">Reference proteome</keyword>
<organism evidence="1 2">
    <name type="scientific">Candidatus Competibacter denitrificans Run_A_D11</name>
    <dbReference type="NCBI Taxonomy" id="1400863"/>
    <lineage>
        <taxon>Bacteria</taxon>
        <taxon>Pseudomonadati</taxon>
        <taxon>Pseudomonadota</taxon>
        <taxon>Gammaproteobacteria</taxon>
        <taxon>Candidatus Competibacteraceae</taxon>
        <taxon>Candidatus Competibacter</taxon>
    </lineage>
</organism>
<dbReference type="PANTHER" id="PTHR46246">
    <property type="entry name" value="GUANOSINE-3',5'-BIS(DIPHOSPHATE) 3'-PYROPHOSPHOHYDROLASE MESH1"/>
    <property type="match status" value="1"/>
</dbReference>
<reference evidence="1" key="2">
    <citation type="submission" date="2014-03" db="EMBL/GenBank/DDBJ databases">
        <title>Candidatus Competibacter-lineage genomes retrieved from metagenomes reveal functional metabolic diversity.</title>
        <authorList>
            <person name="McIlroy S.J."/>
            <person name="Albertsen M."/>
            <person name="Andresen E.K."/>
            <person name="Saunders A.M."/>
            <person name="Kristiansen R."/>
            <person name="Stokholm-Bjerregaard M."/>
            <person name="Nielsen K.L."/>
            <person name="Nielsen P.H."/>
        </authorList>
    </citation>
    <scope>NUCLEOTIDE SEQUENCE</scope>
    <source>
        <strain evidence="1">Run_A_D11</strain>
    </source>
</reference>
<dbReference type="OrthoDB" id="9802385at2"/>